<accession>A0A068VDT2</accession>
<evidence type="ECO:0000313" key="1">
    <source>
        <dbReference type="EMBL" id="CDP18906.1"/>
    </source>
</evidence>
<dbReference type="AlphaFoldDB" id="A0A068VDT2"/>
<sequence length="44" mass="5049">MKLLPQVKTLSWNFLSSGLDSHFQPELTANGLELDLSKRNQMLF</sequence>
<keyword evidence="2" id="KW-1185">Reference proteome</keyword>
<dbReference type="Gramene" id="CDP18906">
    <property type="protein sequence ID" value="CDP18906"/>
    <property type="gene ID" value="GSCOC_T00007411001"/>
</dbReference>
<organism evidence="1 2">
    <name type="scientific">Coffea canephora</name>
    <name type="common">Robusta coffee</name>
    <dbReference type="NCBI Taxonomy" id="49390"/>
    <lineage>
        <taxon>Eukaryota</taxon>
        <taxon>Viridiplantae</taxon>
        <taxon>Streptophyta</taxon>
        <taxon>Embryophyta</taxon>
        <taxon>Tracheophyta</taxon>
        <taxon>Spermatophyta</taxon>
        <taxon>Magnoliopsida</taxon>
        <taxon>eudicotyledons</taxon>
        <taxon>Gunneridae</taxon>
        <taxon>Pentapetalae</taxon>
        <taxon>asterids</taxon>
        <taxon>lamiids</taxon>
        <taxon>Gentianales</taxon>
        <taxon>Rubiaceae</taxon>
        <taxon>Ixoroideae</taxon>
        <taxon>Gardenieae complex</taxon>
        <taxon>Bertiereae - Coffeeae clade</taxon>
        <taxon>Coffeeae</taxon>
        <taxon>Coffea</taxon>
    </lineage>
</organism>
<gene>
    <name evidence="1" type="ORF">GSCOC_T00007411001</name>
</gene>
<name>A0A068VDT2_COFCA</name>
<protein>
    <submittedName>
        <fullName evidence="1">DH200=94 genomic scaffold, scaffold_304</fullName>
    </submittedName>
</protein>
<dbReference type="EMBL" id="HG739388">
    <property type="protein sequence ID" value="CDP18906.1"/>
    <property type="molecule type" value="Genomic_DNA"/>
</dbReference>
<dbReference type="InParanoid" id="A0A068VDT2"/>
<dbReference type="Proteomes" id="UP000295252">
    <property type="component" value="Unassembled WGS sequence"/>
</dbReference>
<proteinExistence type="predicted"/>
<reference evidence="2" key="1">
    <citation type="journal article" date="2014" name="Science">
        <title>The coffee genome provides insight into the convergent evolution of caffeine biosynthesis.</title>
        <authorList>
            <person name="Denoeud F."/>
            <person name="Carretero-Paulet L."/>
            <person name="Dereeper A."/>
            <person name="Droc G."/>
            <person name="Guyot R."/>
            <person name="Pietrella M."/>
            <person name="Zheng C."/>
            <person name="Alberti A."/>
            <person name="Anthony F."/>
            <person name="Aprea G."/>
            <person name="Aury J.M."/>
            <person name="Bento P."/>
            <person name="Bernard M."/>
            <person name="Bocs S."/>
            <person name="Campa C."/>
            <person name="Cenci A."/>
            <person name="Combes M.C."/>
            <person name="Crouzillat D."/>
            <person name="Da Silva C."/>
            <person name="Daddiego L."/>
            <person name="De Bellis F."/>
            <person name="Dussert S."/>
            <person name="Garsmeur O."/>
            <person name="Gayraud T."/>
            <person name="Guignon V."/>
            <person name="Jahn K."/>
            <person name="Jamilloux V."/>
            <person name="Joet T."/>
            <person name="Labadie K."/>
            <person name="Lan T."/>
            <person name="Leclercq J."/>
            <person name="Lepelley M."/>
            <person name="Leroy T."/>
            <person name="Li L.T."/>
            <person name="Librado P."/>
            <person name="Lopez L."/>
            <person name="Munoz A."/>
            <person name="Noel B."/>
            <person name="Pallavicini A."/>
            <person name="Perrotta G."/>
            <person name="Poncet V."/>
            <person name="Pot D."/>
            <person name="Priyono X."/>
            <person name="Rigoreau M."/>
            <person name="Rouard M."/>
            <person name="Rozas J."/>
            <person name="Tranchant-Dubreuil C."/>
            <person name="VanBuren R."/>
            <person name="Zhang Q."/>
            <person name="Andrade A.C."/>
            <person name="Argout X."/>
            <person name="Bertrand B."/>
            <person name="de Kochko A."/>
            <person name="Graziosi G."/>
            <person name="Henry R.J."/>
            <person name="Jayarama X."/>
            <person name="Ming R."/>
            <person name="Nagai C."/>
            <person name="Rounsley S."/>
            <person name="Sankoff D."/>
            <person name="Giuliano G."/>
            <person name="Albert V.A."/>
            <person name="Wincker P."/>
            <person name="Lashermes P."/>
        </authorList>
    </citation>
    <scope>NUCLEOTIDE SEQUENCE [LARGE SCALE GENOMIC DNA]</scope>
    <source>
        <strain evidence="2">cv. DH200-94</strain>
    </source>
</reference>
<evidence type="ECO:0000313" key="2">
    <source>
        <dbReference type="Proteomes" id="UP000295252"/>
    </source>
</evidence>